<protein>
    <submittedName>
        <fullName evidence="1">Membrane fusion protein of RND family multidrug efflux pump</fullName>
    </submittedName>
</protein>
<proteinExistence type="predicted"/>
<organism evidence="1 2">
    <name type="scientific">Vibrio maritimus</name>
    <dbReference type="NCBI Taxonomy" id="990268"/>
    <lineage>
        <taxon>Bacteria</taxon>
        <taxon>Pseudomonadati</taxon>
        <taxon>Pseudomonadota</taxon>
        <taxon>Gammaproteobacteria</taxon>
        <taxon>Vibrionales</taxon>
        <taxon>Vibrionaceae</taxon>
        <taxon>Vibrio</taxon>
    </lineage>
</organism>
<dbReference type="Gene3D" id="2.40.420.20">
    <property type="match status" value="1"/>
</dbReference>
<sequence length="117" mass="13100">MVIRIADPYGLKTSVTPLPFGSYVEVRFNGREVANLFKVPQELVVDERVWVVDQEDKLVPKAVHVLREEQANFFIDSGIENGDEVVLTVPEFPQIGMTVIRSNDEVEAIAQQGEASE</sequence>
<evidence type="ECO:0000313" key="1">
    <source>
        <dbReference type="EMBL" id="GAL17748.1"/>
    </source>
</evidence>
<keyword evidence="2" id="KW-1185">Reference proteome</keyword>
<accession>A0A090RT52</accession>
<reference evidence="1 2" key="1">
    <citation type="submission" date="2014-09" db="EMBL/GenBank/DDBJ databases">
        <title>Vibrio maritimus JCM 19235. (C45) whole genome shotgun sequence.</title>
        <authorList>
            <person name="Sawabe T."/>
            <person name="Meirelles P."/>
            <person name="Nakanishi M."/>
            <person name="Sayaka M."/>
            <person name="Hattori M."/>
            <person name="Ohkuma M."/>
        </authorList>
    </citation>
    <scope>NUCLEOTIDE SEQUENCE [LARGE SCALE GENOMIC DNA]</scope>
    <source>
        <strain evidence="2">JCM19235</strain>
    </source>
</reference>
<comment type="caution">
    <text evidence="1">The sequence shown here is derived from an EMBL/GenBank/DDBJ whole genome shotgun (WGS) entry which is preliminary data.</text>
</comment>
<evidence type="ECO:0000313" key="2">
    <source>
        <dbReference type="Proteomes" id="UP000029228"/>
    </source>
</evidence>
<dbReference type="EMBL" id="BBMR01000002">
    <property type="protein sequence ID" value="GAL17748.1"/>
    <property type="molecule type" value="Genomic_DNA"/>
</dbReference>
<dbReference type="Proteomes" id="UP000029228">
    <property type="component" value="Unassembled WGS sequence"/>
</dbReference>
<dbReference type="STRING" id="990268.JCM19235_6301"/>
<dbReference type="AlphaFoldDB" id="A0A090RT52"/>
<gene>
    <name evidence="1" type="ORF">JCM19235_6301</name>
</gene>
<name>A0A090RT52_9VIBR</name>